<keyword evidence="1" id="KW-1133">Transmembrane helix</keyword>
<dbReference type="InterPro" id="IPR043128">
    <property type="entry name" value="Rev_trsase/Diguanyl_cyclase"/>
</dbReference>
<dbReference type="SMART" id="SM00267">
    <property type="entry name" value="GGDEF"/>
    <property type="match status" value="1"/>
</dbReference>
<dbReference type="Pfam" id="PF00990">
    <property type="entry name" value="GGDEF"/>
    <property type="match status" value="1"/>
</dbReference>
<reference evidence="4 5" key="1">
    <citation type="submission" date="2018-04" db="EMBL/GenBank/DDBJ databases">
        <title>Genomic Encyclopedia of Type Strains, Phase III (KMG-III): the genomes of soil and plant-associated and newly described type strains.</title>
        <authorList>
            <person name="Whitman W."/>
        </authorList>
    </citation>
    <scope>NUCLEOTIDE SEQUENCE [LARGE SCALE GENOMIC DNA]</scope>
    <source>
        <strain evidence="4 5">MA101b</strain>
    </source>
</reference>
<dbReference type="Gene3D" id="3.30.70.270">
    <property type="match status" value="1"/>
</dbReference>
<feature type="transmembrane region" description="Helical" evidence="1">
    <location>
        <begin position="165"/>
        <end position="187"/>
    </location>
</feature>
<evidence type="ECO:0000259" key="2">
    <source>
        <dbReference type="PROSITE" id="PS50883"/>
    </source>
</evidence>
<evidence type="ECO:0000313" key="4">
    <source>
        <dbReference type="EMBL" id="PTQ58388.1"/>
    </source>
</evidence>
<feature type="domain" description="EAL" evidence="2">
    <location>
        <begin position="385"/>
        <end position="635"/>
    </location>
</feature>
<dbReference type="PROSITE" id="PS50883">
    <property type="entry name" value="EAL"/>
    <property type="match status" value="1"/>
</dbReference>
<dbReference type="InterPro" id="IPR001633">
    <property type="entry name" value="EAL_dom"/>
</dbReference>
<dbReference type="SUPFAM" id="SSF55073">
    <property type="entry name" value="Nucleotide cyclase"/>
    <property type="match status" value="1"/>
</dbReference>
<gene>
    <name evidence="4" type="ORF">C8J26_3688</name>
</gene>
<dbReference type="InterPro" id="IPR000160">
    <property type="entry name" value="GGDEF_dom"/>
</dbReference>
<dbReference type="Pfam" id="PF00563">
    <property type="entry name" value="EAL"/>
    <property type="match status" value="1"/>
</dbReference>
<dbReference type="PANTHER" id="PTHR44757:SF2">
    <property type="entry name" value="BIOFILM ARCHITECTURE MAINTENANCE PROTEIN MBAA"/>
    <property type="match status" value="1"/>
</dbReference>
<proteinExistence type="predicted"/>
<dbReference type="Proteomes" id="UP000244189">
    <property type="component" value="Unassembled WGS sequence"/>
</dbReference>
<accession>A0A2T5GGF5</accession>
<feature type="domain" description="GGDEF" evidence="3">
    <location>
        <begin position="243"/>
        <end position="376"/>
    </location>
</feature>
<dbReference type="PANTHER" id="PTHR44757">
    <property type="entry name" value="DIGUANYLATE CYCLASE DGCP"/>
    <property type="match status" value="1"/>
</dbReference>
<dbReference type="AlphaFoldDB" id="A0A2T5GGF5"/>
<name>A0A2T5GGF5_9SPHN</name>
<evidence type="ECO:0000259" key="3">
    <source>
        <dbReference type="PROSITE" id="PS50887"/>
    </source>
</evidence>
<dbReference type="EMBL" id="QAOG01000008">
    <property type="protein sequence ID" value="PTQ58388.1"/>
    <property type="molecule type" value="Genomic_DNA"/>
</dbReference>
<keyword evidence="1" id="KW-0472">Membrane</keyword>
<comment type="caution">
    <text evidence="4">The sequence shown here is derived from an EMBL/GenBank/DDBJ whole genome shotgun (WGS) entry which is preliminary data.</text>
</comment>
<evidence type="ECO:0000313" key="5">
    <source>
        <dbReference type="Proteomes" id="UP000244189"/>
    </source>
</evidence>
<dbReference type="InterPro" id="IPR029787">
    <property type="entry name" value="Nucleotide_cyclase"/>
</dbReference>
<evidence type="ECO:0000256" key="1">
    <source>
        <dbReference type="SAM" id="Phobius"/>
    </source>
</evidence>
<protein>
    <submittedName>
        <fullName evidence="4">Diguanylate cyclase (GGDEF)-like protein</fullName>
    </submittedName>
</protein>
<dbReference type="CDD" id="cd01949">
    <property type="entry name" value="GGDEF"/>
    <property type="match status" value="1"/>
</dbReference>
<dbReference type="InterPro" id="IPR052155">
    <property type="entry name" value="Biofilm_reg_signaling"/>
</dbReference>
<organism evidence="4 5">
    <name type="scientific">Sphingomonas aurantiaca</name>
    <dbReference type="NCBI Taxonomy" id="185949"/>
    <lineage>
        <taxon>Bacteria</taxon>
        <taxon>Pseudomonadati</taxon>
        <taxon>Pseudomonadota</taxon>
        <taxon>Alphaproteobacteria</taxon>
        <taxon>Sphingomonadales</taxon>
        <taxon>Sphingomonadaceae</taxon>
        <taxon>Sphingomonas</taxon>
    </lineage>
</organism>
<dbReference type="SMART" id="SM00052">
    <property type="entry name" value="EAL"/>
    <property type="match status" value="1"/>
</dbReference>
<dbReference type="SUPFAM" id="SSF141868">
    <property type="entry name" value="EAL domain-like"/>
    <property type="match status" value="1"/>
</dbReference>
<keyword evidence="1" id="KW-0812">Transmembrane</keyword>
<dbReference type="NCBIfam" id="TIGR00254">
    <property type="entry name" value="GGDEF"/>
    <property type="match status" value="1"/>
</dbReference>
<dbReference type="Gene3D" id="3.20.20.450">
    <property type="entry name" value="EAL domain"/>
    <property type="match status" value="1"/>
</dbReference>
<keyword evidence="5" id="KW-1185">Reference proteome</keyword>
<dbReference type="RefSeq" id="WP_167398903.1">
    <property type="nucleotide sequence ID" value="NZ_QAOG01000008.1"/>
</dbReference>
<dbReference type="InterPro" id="IPR035919">
    <property type="entry name" value="EAL_sf"/>
</dbReference>
<sequence>MLAVTLCLGTLIYVQHANSLIVDNDMQTAVKLSEIAARFDHEDGNLYRLLVDASANGRAADSDTRLADIRHRINQISADLAGQRDVLDPEDSYRATRAVAELGKYDDAVGVVSSMLEVDFTASVTMLRPFRSNADRVLAEVKAIAASGIADAHHHAEDAAWRTRWLVALVTVAVLVVAGLSYAWLALAAERGVQLREEIQRRSVAEQEALLLARTDALTGLINRREFGNALELAIDAATTAGSGLSIVLIDLDGFKDANDTHGHAAGDTVLMAVAHRLHSICGDHGIIARLGGDEFAILVPDEKDMNGGMALARQASSVLHQPLSWRSNMITVGASFGVSRFPEDGAAASELLHAADIAMYEAKRDSKGGVCLFSPSMEAARFERRRMEQELREGIALDQVKPFYQPIVRFSDGGLCGFEILARWQHPRLGLLTPDAFIRLADSTGQITAMTHSILRQACIDARHIPAHLRLALNISPTQFEEPGLAETLIAIILAEGVSPARFEIEITEDAVMDDIVAAERVLATFRNSGMTVALDDFGTGYSSLSNLRRLRFDKIKIDQSFVKSLTESVESEKLVDAIISLALSFGMKVTAEGIEDAAAAEMLLRKGCTQGQGYFFGKPASFGEVASLLSLPREVAA</sequence>
<dbReference type="PROSITE" id="PS50887">
    <property type="entry name" value="GGDEF"/>
    <property type="match status" value="1"/>
</dbReference>
<dbReference type="CDD" id="cd01948">
    <property type="entry name" value="EAL"/>
    <property type="match status" value="1"/>
</dbReference>